<dbReference type="InterPro" id="IPR023296">
    <property type="entry name" value="Glyco_hydro_beta-prop_sf"/>
</dbReference>
<organism evidence="6 7">
    <name type="scientific">Aspergillus puulaauensis</name>
    <dbReference type="NCBI Taxonomy" id="1220207"/>
    <lineage>
        <taxon>Eukaryota</taxon>
        <taxon>Fungi</taxon>
        <taxon>Dikarya</taxon>
        <taxon>Ascomycota</taxon>
        <taxon>Pezizomycotina</taxon>
        <taxon>Eurotiomycetes</taxon>
        <taxon>Eurotiomycetidae</taxon>
        <taxon>Eurotiales</taxon>
        <taxon>Aspergillaceae</taxon>
        <taxon>Aspergillus</taxon>
    </lineage>
</organism>
<proteinExistence type="inferred from homology"/>
<dbReference type="RefSeq" id="XP_041554168.1">
    <property type="nucleotide sequence ID" value="XM_041701266.1"/>
</dbReference>
<keyword evidence="4" id="KW-0326">Glycosidase</keyword>
<dbReference type="KEGG" id="apuu:APUU_30199S"/>
<dbReference type="InterPro" id="IPR006710">
    <property type="entry name" value="Glyco_hydro_43"/>
</dbReference>
<feature type="signal peptide" evidence="5">
    <location>
        <begin position="1"/>
        <end position="24"/>
    </location>
</feature>
<dbReference type="PANTHER" id="PTHR43817">
    <property type="entry name" value="GLYCOSYL HYDROLASE"/>
    <property type="match status" value="1"/>
</dbReference>
<evidence type="ECO:0000256" key="4">
    <source>
        <dbReference type="ARBA" id="ARBA00023295"/>
    </source>
</evidence>
<dbReference type="SUPFAM" id="SSF75005">
    <property type="entry name" value="Arabinanase/levansucrase/invertase"/>
    <property type="match status" value="1"/>
</dbReference>
<evidence type="ECO:0000256" key="1">
    <source>
        <dbReference type="ARBA" id="ARBA00009865"/>
    </source>
</evidence>
<dbReference type="GO" id="GO:0005975">
    <property type="term" value="P:carbohydrate metabolic process"/>
    <property type="evidence" value="ECO:0007669"/>
    <property type="project" value="InterPro"/>
</dbReference>
<evidence type="ECO:0000313" key="6">
    <source>
        <dbReference type="EMBL" id="BCS21974.1"/>
    </source>
</evidence>
<comment type="similarity">
    <text evidence="1">Belongs to the glycosyl hydrolase 43 family.</text>
</comment>
<feature type="chain" id="PRO_5030537775" description="Glycosyl hydrolase" evidence="5">
    <location>
        <begin position="25"/>
        <end position="100"/>
    </location>
</feature>
<keyword evidence="7" id="KW-1185">Reference proteome</keyword>
<reference evidence="6" key="1">
    <citation type="submission" date="2021-01" db="EMBL/GenBank/DDBJ databases">
        <authorList>
            <consortium name="Aspergillus puulaauensis MK2 genome sequencing consortium"/>
            <person name="Kazuki M."/>
            <person name="Futagami T."/>
        </authorList>
    </citation>
    <scope>NUCLEOTIDE SEQUENCE</scope>
    <source>
        <strain evidence="6">MK2</strain>
    </source>
</reference>
<accession>A0A7R7XK21</accession>
<dbReference type="GO" id="GO:0004553">
    <property type="term" value="F:hydrolase activity, hydrolyzing O-glycosyl compounds"/>
    <property type="evidence" value="ECO:0007669"/>
    <property type="project" value="InterPro"/>
</dbReference>
<gene>
    <name evidence="6" type="ORF">APUU_30199S</name>
</gene>
<dbReference type="OrthoDB" id="272289at2759"/>
<dbReference type="GeneID" id="64971979"/>
<dbReference type="Gene3D" id="2.115.10.20">
    <property type="entry name" value="Glycosyl hydrolase domain, family 43"/>
    <property type="match status" value="1"/>
</dbReference>
<evidence type="ECO:0000256" key="5">
    <source>
        <dbReference type="SAM" id="SignalP"/>
    </source>
</evidence>
<name>A0A7R7XK21_9EURO</name>
<reference evidence="6" key="2">
    <citation type="submission" date="2021-02" db="EMBL/GenBank/DDBJ databases">
        <title>Aspergillus puulaauensis MK2 genome sequence.</title>
        <authorList>
            <person name="Futagami T."/>
            <person name="Mori K."/>
            <person name="Kadooka C."/>
            <person name="Tanaka T."/>
        </authorList>
    </citation>
    <scope>NUCLEOTIDE SEQUENCE</scope>
    <source>
        <strain evidence="6">MK2</strain>
    </source>
</reference>
<evidence type="ECO:0000256" key="3">
    <source>
        <dbReference type="ARBA" id="ARBA00022801"/>
    </source>
</evidence>
<evidence type="ECO:0000256" key="2">
    <source>
        <dbReference type="ARBA" id="ARBA00022729"/>
    </source>
</evidence>
<evidence type="ECO:0008006" key="8">
    <source>
        <dbReference type="Google" id="ProtNLM"/>
    </source>
</evidence>
<dbReference type="PANTHER" id="PTHR43817:SF1">
    <property type="entry name" value="HYDROLASE, FAMILY 43, PUTATIVE (AFU_ORTHOLOGUE AFUA_3G01660)-RELATED"/>
    <property type="match status" value="1"/>
</dbReference>
<sequence length="100" mass="10973">MASSLRSVLCFLLTTLLLLGSTNAATFSNPLKDPNGSDPYVVYVDGYYYLTTTTWTDVQITRATTLEGLKTGEVQVVWSDTDASRCCSVWAPEFHLIDGV</sequence>
<keyword evidence="3" id="KW-0378">Hydrolase</keyword>
<dbReference type="Proteomes" id="UP000654913">
    <property type="component" value="Chromosome 3"/>
</dbReference>
<dbReference type="EMBL" id="AP024445">
    <property type="protein sequence ID" value="BCS21974.1"/>
    <property type="molecule type" value="Genomic_DNA"/>
</dbReference>
<dbReference type="Pfam" id="PF04616">
    <property type="entry name" value="Glyco_hydro_43"/>
    <property type="match status" value="1"/>
</dbReference>
<evidence type="ECO:0000313" key="7">
    <source>
        <dbReference type="Proteomes" id="UP000654913"/>
    </source>
</evidence>
<protein>
    <recommendedName>
        <fullName evidence="8">Glycosyl hydrolase</fullName>
    </recommendedName>
</protein>
<dbReference type="AlphaFoldDB" id="A0A7R7XK21"/>
<keyword evidence="2 5" id="KW-0732">Signal</keyword>